<dbReference type="EMBL" id="CAMXCT030006803">
    <property type="protein sequence ID" value="CAL4807648.1"/>
    <property type="molecule type" value="Genomic_DNA"/>
</dbReference>
<proteinExistence type="predicted"/>
<name>A0A9P1GT69_9DINO</name>
<dbReference type="OrthoDB" id="434408at2759"/>
<evidence type="ECO:0000256" key="1">
    <source>
        <dbReference type="SAM" id="SignalP"/>
    </source>
</evidence>
<keyword evidence="1" id="KW-0732">Signal</keyword>
<reference evidence="3" key="2">
    <citation type="submission" date="2024-04" db="EMBL/GenBank/DDBJ databases">
        <authorList>
            <person name="Chen Y."/>
            <person name="Shah S."/>
            <person name="Dougan E. K."/>
            <person name="Thang M."/>
            <person name="Chan C."/>
        </authorList>
    </citation>
    <scope>NUCLEOTIDE SEQUENCE [LARGE SCALE GENOMIC DNA]</scope>
</reference>
<feature type="signal peptide" evidence="1">
    <location>
        <begin position="1"/>
        <end position="17"/>
    </location>
</feature>
<feature type="chain" id="PRO_5043273121" evidence="1">
    <location>
        <begin position="18"/>
        <end position="325"/>
    </location>
</feature>
<accession>A0A9P1GT69</accession>
<evidence type="ECO:0000313" key="3">
    <source>
        <dbReference type="EMBL" id="CAL1173711.1"/>
    </source>
</evidence>
<reference evidence="2" key="1">
    <citation type="submission" date="2022-10" db="EMBL/GenBank/DDBJ databases">
        <authorList>
            <person name="Chen Y."/>
            <person name="Dougan E. K."/>
            <person name="Chan C."/>
            <person name="Rhodes N."/>
            <person name="Thang M."/>
        </authorList>
    </citation>
    <scope>NUCLEOTIDE SEQUENCE</scope>
</reference>
<sequence>MLYFFLYFFLYTLQVAGLHFDDRVPSRSNRSSIKSYLDCWDLSRKNEAKVFHLHTPKVAGCSVVKDLSDMVGREQVFTDEVCFSYSSQGNYESSVVMVREPRNHVYSMYQFCHLASDPGYRLLVGKKQGLKGQEKYNLAESFDAWINEWHENPRWGDYDIYDDDEFCYCPYNMQSSRLACNSKKTAKYCHKNADFAIAMQNLKSATILGVVEAYHESVCLFSARLTGSLPEHCDCESAAWNAYLETHVSHREDAAAEAYGSIKDVPTDVIHKVDDMTKEDRILYQAAVRRFTEDIKEVELRFGKRILCNSELQRLQNKTTYKTPE</sequence>
<protein>
    <submittedName>
        <fullName evidence="4">Voltage-dependent P/Q-type calcium channel subunit alpha-1A</fullName>
    </submittedName>
</protein>
<gene>
    <name evidence="2" type="ORF">C1SCF055_LOCUS44758</name>
</gene>
<dbReference type="AlphaFoldDB" id="A0A9P1GT69"/>
<evidence type="ECO:0000313" key="5">
    <source>
        <dbReference type="Proteomes" id="UP001152797"/>
    </source>
</evidence>
<keyword evidence="5" id="KW-1185">Reference proteome</keyword>
<dbReference type="EMBL" id="CAMXCT010006803">
    <property type="protein sequence ID" value="CAI4020336.1"/>
    <property type="molecule type" value="Genomic_DNA"/>
</dbReference>
<dbReference type="Gene3D" id="3.40.50.300">
    <property type="entry name" value="P-loop containing nucleotide triphosphate hydrolases"/>
    <property type="match status" value="1"/>
</dbReference>
<dbReference type="Proteomes" id="UP001152797">
    <property type="component" value="Unassembled WGS sequence"/>
</dbReference>
<dbReference type="InterPro" id="IPR027417">
    <property type="entry name" value="P-loop_NTPase"/>
</dbReference>
<evidence type="ECO:0000313" key="4">
    <source>
        <dbReference type="EMBL" id="CAL4807648.1"/>
    </source>
</evidence>
<dbReference type="EMBL" id="CAMXCT020006803">
    <property type="protein sequence ID" value="CAL1173711.1"/>
    <property type="molecule type" value="Genomic_DNA"/>
</dbReference>
<organism evidence="2">
    <name type="scientific">Cladocopium goreaui</name>
    <dbReference type="NCBI Taxonomy" id="2562237"/>
    <lineage>
        <taxon>Eukaryota</taxon>
        <taxon>Sar</taxon>
        <taxon>Alveolata</taxon>
        <taxon>Dinophyceae</taxon>
        <taxon>Suessiales</taxon>
        <taxon>Symbiodiniaceae</taxon>
        <taxon>Cladocopium</taxon>
    </lineage>
</organism>
<evidence type="ECO:0000313" key="2">
    <source>
        <dbReference type="EMBL" id="CAI4020336.1"/>
    </source>
</evidence>
<comment type="caution">
    <text evidence="2">The sequence shown here is derived from an EMBL/GenBank/DDBJ whole genome shotgun (WGS) entry which is preliminary data.</text>
</comment>